<comment type="caution">
    <text evidence="6">The sequence shown here is derived from an EMBL/GenBank/DDBJ whole genome shotgun (WGS) entry which is preliminary data.</text>
</comment>
<dbReference type="Gene3D" id="3.40.50.150">
    <property type="entry name" value="Vaccinia Virus protein VP39"/>
    <property type="match status" value="1"/>
</dbReference>
<comment type="similarity">
    <text evidence="1">Belongs to the CFA/CMAS family.</text>
</comment>
<evidence type="ECO:0000256" key="5">
    <source>
        <dbReference type="ARBA" id="ARBA00023098"/>
    </source>
</evidence>
<reference evidence="6 7" key="1">
    <citation type="submission" date="2020-03" db="EMBL/GenBank/DDBJ databases">
        <authorList>
            <person name="Lai Q."/>
        </authorList>
    </citation>
    <scope>NUCLEOTIDE SEQUENCE [LARGE SCALE GENOMIC DNA]</scope>
    <source>
        <strain evidence="6 7">CCUG 25036</strain>
    </source>
</reference>
<dbReference type="Proteomes" id="UP000490980">
    <property type="component" value="Unassembled WGS sequence"/>
</dbReference>
<dbReference type="NCBIfam" id="NF008686">
    <property type="entry name" value="PRK11705.1"/>
    <property type="match status" value="1"/>
</dbReference>
<accession>A0A7X5UDT3</accession>
<dbReference type="CDD" id="cd02440">
    <property type="entry name" value="AdoMet_MTases"/>
    <property type="match status" value="1"/>
</dbReference>
<keyword evidence="3 6" id="KW-0808">Transferase</keyword>
<dbReference type="Pfam" id="PF02353">
    <property type="entry name" value="CMAS"/>
    <property type="match status" value="1"/>
</dbReference>
<evidence type="ECO:0000313" key="7">
    <source>
        <dbReference type="Proteomes" id="UP000490980"/>
    </source>
</evidence>
<proteinExistence type="inferred from homology"/>
<dbReference type="EMBL" id="JAARLZ010000012">
    <property type="protein sequence ID" value="NII08363.1"/>
    <property type="molecule type" value="Genomic_DNA"/>
</dbReference>
<keyword evidence="7" id="KW-1185">Reference proteome</keyword>
<keyword evidence="5" id="KW-0443">Lipid metabolism</keyword>
<name>A0A7X5UDT3_9GAMM</name>
<gene>
    <name evidence="6" type="primary">cfa</name>
    <name evidence="6" type="ORF">HBF25_18405</name>
</gene>
<keyword evidence="2 6" id="KW-0489">Methyltransferase</keyword>
<evidence type="ECO:0000256" key="1">
    <source>
        <dbReference type="ARBA" id="ARBA00010815"/>
    </source>
</evidence>
<sequence>MHNDSSLKARAQSILEHAGVSIGGHRPTDIVVHDERTYARVFAHGSLGLGEAYMDGWWDAADLPGFFTRVLSSHLDQSLRTLDTLLMHLKARFVNMQRGDHAWDVGRQHYDLGNDLFEAMLGKRLVYSCAYWAGADNLDDAQEAKLDLICRKLKLRPGQHILDIGCGWGEALKFAAERYGVSGVGVTISKEQAAYARELCKGLPIEIRLQDYHELNEPFDAVLSVGMFEHVGQKNYRSWFEVARRCLRPEGLALLHCIGSNGHPGRPDPWIEKYIFPNSLIPAMSQVATALEDLFVVEDWHNFGPDYDRTLMAWLANFNAAWPRLSDRYDERFRRMWHFYLGCSAGVFRSRRDQLWQLTLSPDGVPGGYRVPR</sequence>
<dbReference type="GO" id="GO:0032259">
    <property type="term" value="P:methylation"/>
    <property type="evidence" value="ECO:0007669"/>
    <property type="project" value="UniProtKB-KW"/>
</dbReference>
<evidence type="ECO:0000256" key="4">
    <source>
        <dbReference type="ARBA" id="ARBA00022691"/>
    </source>
</evidence>
<dbReference type="InterPro" id="IPR003333">
    <property type="entry name" value="CMAS"/>
</dbReference>
<dbReference type="PANTHER" id="PTHR43667:SF1">
    <property type="entry name" value="CYCLOPROPANE-FATTY-ACYL-PHOSPHOLIPID SYNTHASE"/>
    <property type="match status" value="1"/>
</dbReference>
<dbReference type="SUPFAM" id="SSF53335">
    <property type="entry name" value="S-adenosyl-L-methionine-dependent methyltransferases"/>
    <property type="match status" value="1"/>
</dbReference>
<organism evidence="6 7">
    <name type="scientific">Luteibacter anthropi</name>
    <dbReference type="NCBI Taxonomy" id="564369"/>
    <lineage>
        <taxon>Bacteria</taxon>
        <taxon>Pseudomonadati</taxon>
        <taxon>Pseudomonadota</taxon>
        <taxon>Gammaproteobacteria</taxon>
        <taxon>Lysobacterales</taxon>
        <taxon>Rhodanobacteraceae</taxon>
        <taxon>Luteibacter</taxon>
    </lineage>
</organism>
<dbReference type="GO" id="GO:0008825">
    <property type="term" value="F:cyclopropane-fatty-acyl-phospholipid synthase activity"/>
    <property type="evidence" value="ECO:0007669"/>
    <property type="project" value="UniProtKB-EC"/>
</dbReference>
<dbReference type="RefSeq" id="WP_166951103.1">
    <property type="nucleotide sequence ID" value="NZ_JAARLZ010000012.1"/>
</dbReference>
<keyword evidence="4" id="KW-0949">S-adenosyl-L-methionine</keyword>
<dbReference type="EC" id="2.1.1.79" evidence="6"/>
<dbReference type="GO" id="GO:0008610">
    <property type="term" value="P:lipid biosynthetic process"/>
    <property type="evidence" value="ECO:0007669"/>
    <property type="project" value="InterPro"/>
</dbReference>
<evidence type="ECO:0000313" key="6">
    <source>
        <dbReference type="EMBL" id="NII08363.1"/>
    </source>
</evidence>
<protein>
    <submittedName>
        <fullName evidence="6">Cyclopropane fatty acyl phospholipid synthase</fullName>
        <ecNumber evidence="6">2.1.1.79</ecNumber>
    </submittedName>
</protein>
<dbReference type="InterPro" id="IPR029063">
    <property type="entry name" value="SAM-dependent_MTases_sf"/>
</dbReference>
<dbReference type="PANTHER" id="PTHR43667">
    <property type="entry name" value="CYCLOPROPANE-FATTY-ACYL-PHOSPHOLIPID SYNTHASE"/>
    <property type="match status" value="1"/>
</dbReference>
<dbReference type="PIRSF" id="PIRSF003085">
    <property type="entry name" value="CMAS"/>
    <property type="match status" value="1"/>
</dbReference>
<evidence type="ECO:0000256" key="2">
    <source>
        <dbReference type="ARBA" id="ARBA00022603"/>
    </source>
</evidence>
<dbReference type="InterPro" id="IPR050723">
    <property type="entry name" value="CFA/CMAS"/>
</dbReference>
<dbReference type="AlphaFoldDB" id="A0A7X5UDT3"/>
<evidence type="ECO:0000256" key="3">
    <source>
        <dbReference type="ARBA" id="ARBA00022679"/>
    </source>
</evidence>